<feature type="chain" id="PRO_5045165798" evidence="1">
    <location>
        <begin position="19"/>
        <end position="382"/>
    </location>
</feature>
<evidence type="ECO:0000313" key="6">
    <source>
        <dbReference type="Proteomes" id="UP001157353"/>
    </source>
</evidence>
<dbReference type="InterPro" id="IPR032370">
    <property type="entry name" value="FlgT_N"/>
</dbReference>
<reference evidence="6" key="1">
    <citation type="journal article" date="2019" name="Int. J. Syst. Evol. Microbiol.">
        <title>The Global Catalogue of Microorganisms (GCM) 10K type strain sequencing project: providing services to taxonomists for standard genome sequencing and annotation.</title>
        <authorList>
            <consortium name="The Broad Institute Genomics Platform"/>
            <consortium name="The Broad Institute Genome Sequencing Center for Infectious Disease"/>
            <person name="Wu L."/>
            <person name="Ma J."/>
        </authorList>
    </citation>
    <scope>NUCLEOTIDE SEQUENCE [LARGE SCALE GENOMIC DNA]</scope>
    <source>
        <strain evidence="6">NBRC 103166</strain>
    </source>
</reference>
<keyword evidence="5" id="KW-0966">Cell projection</keyword>
<dbReference type="Gene3D" id="2.40.10.410">
    <property type="entry name" value="FlgT, C-terminal domain"/>
    <property type="match status" value="1"/>
</dbReference>
<feature type="domain" description="Flagellar assembly protein T N-terminal" evidence="4">
    <location>
        <begin position="20"/>
        <end position="105"/>
    </location>
</feature>
<sequence>MNSYALFFLLIFSSITQAQWFESSATAVVNDGNWEGAREDALKKAVKNALLFSGGAISSLQQVKNGVLVDNKLVLNSEGEIKALAIIKEEKGNQRLDITIKVDIQQSAASCEGSHFPKSIALTRFKLNTPEQAVDGRIFDIHQLISKTLFNQLQLSPQILNVRQFIDSPVKLGTQYQNNNQTDTLHALATTSDSQFIVYGEINDISVQFKSKNSLSYWISDPTRYFHLTVYLYDALQGHLVSSKQYRTQADWQYNQHEQANLQSKAFWKKDYGQAILSLLDEVNTDLTAQLQCLQPTAKVISVKSNSVQINLGKHNGLKHDSLLSLFHSSSQKDQFGIERSSINQYPSTMKVVEIGNNSALIQPVDNHPLDNIQINDVARVK</sequence>
<dbReference type="EMBL" id="BSPQ01000001">
    <property type="protein sequence ID" value="GLS89301.1"/>
    <property type="molecule type" value="Genomic_DNA"/>
</dbReference>
<dbReference type="Proteomes" id="UP001157353">
    <property type="component" value="Unassembled WGS sequence"/>
</dbReference>
<dbReference type="RefSeq" id="WP_284202421.1">
    <property type="nucleotide sequence ID" value="NZ_BSPQ01000001.1"/>
</dbReference>
<comment type="caution">
    <text evidence="5">The sequence shown here is derived from an EMBL/GenBank/DDBJ whole genome shotgun (WGS) entry which is preliminary data.</text>
</comment>
<evidence type="ECO:0000259" key="4">
    <source>
        <dbReference type="Pfam" id="PF16548"/>
    </source>
</evidence>
<evidence type="ECO:0000259" key="3">
    <source>
        <dbReference type="Pfam" id="PF16539"/>
    </source>
</evidence>
<feature type="domain" description="Flagellar assembly protein T middle" evidence="3">
    <location>
        <begin position="110"/>
        <end position="260"/>
    </location>
</feature>
<dbReference type="InterPro" id="IPR038180">
    <property type="entry name" value="FlgT_N_sf"/>
</dbReference>
<dbReference type="Gene3D" id="3.40.50.10610">
    <property type="entry name" value="ABC-type transport auxiliary lipoprotein component"/>
    <property type="match status" value="1"/>
</dbReference>
<name>A0ABQ6DW17_9GAMM</name>
<dbReference type="InterPro" id="IPR032388">
    <property type="entry name" value="FlgT_C"/>
</dbReference>
<keyword evidence="6" id="KW-1185">Reference proteome</keyword>
<keyword evidence="5" id="KW-0969">Cilium</keyword>
<accession>A0ABQ6DW17</accession>
<evidence type="ECO:0000259" key="2">
    <source>
        <dbReference type="Pfam" id="PF16538"/>
    </source>
</evidence>
<dbReference type="InterPro" id="IPR038165">
    <property type="entry name" value="FlgT_C_sf"/>
</dbReference>
<dbReference type="Pfam" id="PF16539">
    <property type="entry name" value="FlgT_M"/>
    <property type="match status" value="1"/>
</dbReference>
<protein>
    <submittedName>
        <fullName evidence="5">Flagella assembly protein FlgT</fullName>
    </submittedName>
</protein>
<gene>
    <name evidence="5" type="primary">flgT</name>
    <name evidence="5" type="ORF">GCM10007916_03680</name>
</gene>
<keyword evidence="5" id="KW-0282">Flagellum</keyword>
<dbReference type="Pfam" id="PF16548">
    <property type="entry name" value="FlgT_N"/>
    <property type="match status" value="1"/>
</dbReference>
<organism evidence="5 6">
    <name type="scientific">Psychromonas marina</name>
    <dbReference type="NCBI Taxonomy" id="88364"/>
    <lineage>
        <taxon>Bacteria</taxon>
        <taxon>Pseudomonadati</taxon>
        <taxon>Pseudomonadota</taxon>
        <taxon>Gammaproteobacteria</taxon>
        <taxon>Alteromonadales</taxon>
        <taxon>Psychromonadaceae</taxon>
        <taxon>Psychromonas</taxon>
    </lineage>
</organism>
<proteinExistence type="predicted"/>
<feature type="signal peptide" evidence="1">
    <location>
        <begin position="1"/>
        <end position="18"/>
    </location>
</feature>
<dbReference type="InterPro" id="IPR032386">
    <property type="entry name" value="FlgT_M"/>
</dbReference>
<feature type="domain" description="Flagellar assembly protein T C-terminal" evidence="2">
    <location>
        <begin position="306"/>
        <end position="379"/>
    </location>
</feature>
<evidence type="ECO:0000313" key="5">
    <source>
        <dbReference type="EMBL" id="GLS89301.1"/>
    </source>
</evidence>
<evidence type="ECO:0000256" key="1">
    <source>
        <dbReference type="SAM" id="SignalP"/>
    </source>
</evidence>
<keyword evidence="1" id="KW-0732">Signal</keyword>
<dbReference type="Pfam" id="PF16538">
    <property type="entry name" value="FlgT_C"/>
    <property type="match status" value="1"/>
</dbReference>
<dbReference type="Gene3D" id="3.30.1660.40">
    <property type="entry name" value="FlgT, N-terminal domain"/>
    <property type="match status" value="1"/>
</dbReference>